<organism evidence="2 3">
    <name type="scientific">Suillus placidus</name>
    <dbReference type="NCBI Taxonomy" id="48579"/>
    <lineage>
        <taxon>Eukaryota</taxon>
        <taxon>Fungi</taxon>
        <taxon>Dikarya</taxon>
        <taxon>Basidiomycota</taxon>
        <taxon>Agaricomycotina</taxon>
        <taxon>Agaricomycetes</taxon>
        <taxon>Agaricomycetidae</taxon>
        <taxon>Boletales</taxon>
        <taxon>Suillineae</taxon>
        <taxon>Suillaceae</taxon>
        <taxon>Suillus</taxon>
    </lineage>
</organism>
<keyword evidence="1" id="KW-1133">Transmembrane helix</keyword>
<keyword evidence="3" id="KW-1185">Reference proteome</keyword>
<evidence type="ECO:0000313" key="3">
    <source>
        <dbReference type="Proteomes" id="UP000714275"/>
    </source>
</evidence>
<accession>A0A9P6ZY52</accession>
<dbReference type="OrthoDB" id="3029001at2759"/>
<evidence type="ECO:0000313" key="2">
    <source>
        <dbReference type="EMBL" id="KAG1778915.1"/>
    </source>
</evidence>
<proteinExistence type="predicted"/>
<dbReference type="Proteomes" id="UP000714275">
    <property type="component" value="Unassembled WGS sequence"/>
</dbReference>
<keyword evidence="1" id="KW-0472">Membrane</keyword>
<comment type="caution">
    <text evidence="2">The sequence shown here is derived from an EMBL/GenBank/DDBJ whole genome shotgun (WGS) entry which is preliminary data.</text>
</comment>
<feature type="transmembrane region" description="Helical" evidence="1">
    <location>
        <begin position="37"/>
        <end position="55"/>
    </location>
</feature>
<keyword evidence="1" id="KW-0812">Transmembrane</keyword>
<evidence type="ECO:0000256" key="1">
    <source>
        <dbReference type="SAM" id="Phobius"/>
    </source>
</evidence>
<feature type="transmembrane region" description="Helical" evidence="1">
    <location>
        <begin position="67"/>
        <end position="84"/>
    </location>
</feature>
<dbReference type="PANTHER" id="PTHR35043:SF8">
    <property type="entry name" value="DUF4220 DOMAIN-CONTAINING PROTEIN"/>
    <property type="match status" value="1"/>
</dbReference>
<gene>
    <name evidence="2" type="ORF">EV702DRAFT_144527</name>
</gene>
<dbReference type="EMBL" id="JABBWD010000014">
    <property type="protein sequence ID" value="KAG1778915.1"/>
    <property type="molecule type" value="Genomic_DNA"/>
</dbReference>
<name>A0A9P6ZY52_9AGAM</name>
<dbReference type="AlphaFoldDB" id="A0A9P6ZY52"/>
<sequence length="85" mass="9598">MDTDAQLHCAHGWFHALGIDTPILAAKQIQHKSRRTAIFKGLIILQVAWFALQHVSRAIYHFETTPLEVVTLAFAVLSVVTYALW</sequence>
<protein>
    <submittedName>
        <fullName evidence="2">Uncharacterized protein</fullName>
    </submittedName>
</protein>
<reference evidence="2" key="1">
    <citation type="journal article" date="2020" name="New Phytol.">
        <title>Comparative genomics reveals dynamic genome evolution in host specialist ectomycorrhizal fungi.</title>
        <authorList>
            <person name="Lofgren L.A."/>
            <person name="Nguyen N.H."/>
            <person name="Vilgalys R."/>
            <person name="Ruytinx J."/>
            <person name="Liao H.L."/>
            <person name="Branco S."/>
            <person name="Kuo A."/>
            <person name="LaButti K."/>
            <person name="Lipzen A."/>
            <person name="Andreopoulos W."/>
            <person name="Pangilinan J."/>
            <person name="Riley R."/>
            <person name="Hundley H."/>
            <person name="Na H."/>
            <person name="Barry K."/>
            <person name="Grigoriev I.V."/>
            <person name="Stajich J.E."/>
            <person name="Kennedy P.G."/>
        </authorList>
    </citation>
    <scope>NUCLEOTIDE SEQUENCE</scope>
    <source>
        <strain evidence="2">DOB743</strain>
    </source>
</reference>
<dbReference type="PANTHER" id="PTHR35043">
    <property type="entry name" value="TRANSCRIPTION FACTOR DOMAIN-CONTAINING PROTEIN"/>
    <property type="match status" value="1"/>
</dbReference>